<keyword evidence="1" id="KW-0812">Transmembrane</keyword>
<proteinExistence type="predicted"/>
<evidence type="ECO:0000256" key="1">
    <source>
        <dbReference type="SAM" id="Phobius"/>
    </source>
</evidence>
<feature type="transmembrane region" description="Helical" evidence="1">
    <location>
        <begin position="16"/>
        <end position="34"/>
    </location>
</feature>
<accession>A0A2S8GVQ6</accession>
<evidence type="ECO:0000313" key="2">
    <source>
        <dbReference type="EMBL" id="PQO48124.1"/>
    </source>
</evidence>
<organism evidence="2 3">
    <name type="scientific">Blastopirellula marina</name>
    <dbReference type="NCBI Taxonomy" id="124"/>
    <lineage>
        <taxon>Bacteria</taxon>
        <taxon>Pseudomonadati</taxon>
        <taxon>Planctomycetota</taxon>
        <taxon>Planctomycetia</taxon>
        <taxon>Pirellulales</taxon>
        <taxon>Pirellulaceae</taxon>
        <taxon>Blastopirellula</taxon>
    </lineage>
</organism>
<sequence length="125" mass="14101">MSSSPAPPREPITDSPWFWIYLFATTALVLLILFRGKMDIRQAEIEREHQARQIAAENRVMTDESLPSEEVDAEGLSFEVSSPGNTRISLNYIYAVLGLLIAVGWARLWYVRFRTVGLASSNEPT</sequence>
<protein>
    <submittedName>
        <fullName evidence="2">Uncharacterized protein</fullName>
    </submittedName>
</protein>
<comment type="caution">
    <text evidence="2">The sequence shown here is derived from an EMBL/GenBank/DDBJ whole genome shotgun (WGS) entry which is preliminary data.</text>
</comment>
<feature type="transmembrane region" description="Helical" evidence="1">
    <location>
        <begin position="92"/>
        <end position="110"/>
    </location>
</feature>
<dbReference type="Proteomes" id="UP000237819">
    <property type="component" value="Unassembled WGS sequence"/>
</dbReference>
<name>A0A2S8GVQ6_9BACT</name>
<keyword evidence="1" id="KW-0472">Membrane</keyword>
<reference evidence="2 3" key="1">
    <citation type="submission" date="2018-02" db="EMBL/GenBank/DDBJ databases">
        <title>Comparative genomes isolates from brazilian mangrove.</title>
        <authorList>
            <person name="Araujo J.E."/>
            <person name="Taketani R.G."/>
            <person name="Silva M.C.P."/>
            <person name="Loureco M.V."/>
            <person name="Andreote F.D."/>
        </authorList>
    </citation>
    <scope>NUCLEOTIDE SEQUENCE [LARGE SCALE GENOMIC DNA]</scope>
    <source>
        <strain evidence="2 3">Nap-Phe MGV</strain>
    </source>
</reference>
<dbReference type="OrthoDB" id="280273at2"/>
<gene>
    <name evidence="2" type="ORF">C5Y93_00135</name>
</gene>
<evidence type="ECO:0000313" key="3">
    <source>
        <dbReference type="Proteomes" id="UP000237819"/>
    </source>
</evidence>
<dbReference type="EMBL" id="PUHZ01000001">
    <property type="protein sequence ID" value="PQO48124.1"/>
    <property type="molecule type" value="Genomic_DNA"/>
</dbReference>
<dbReference type="AlphaFoldDB" id="A0A2S8GVQ6"/>
<keyword evidence="1" id="KW-1133">Transmembrane helix</keyword>
<dbReference type="RefSeq" id="WP_105333355.1">
    <property type="nucleotide sequence ID" value="NZ_PUHZ01000001.1"/>
</dbReference>